<dbReference type="PANTHER" id="PTHR42208:SF1">
    <property type="entry name" value="HEAVY METAL TRANSPORTER"/>
    <property type="match status" value="1"/>
</dbReference>
<dbReference type="EMBL" id="UOFJ01000282">
    <property type="protein sequence ID" value="VAW67592.1"/>
    <property type="molecule type" value="Genomic_DNA"/>
</dbReference>
<feature type="transmembrane region" description="Helical" evidence="1">
    <location>
        <begin position="173"/>
        <end position="196"/>
    </location>
</feature>
<accession>A0A3B0XWS7</accession>
<sequence length="231" mass="24816">MHDFTFITAFIVGLMGGVHCVGMCGGIVGALSFAAQGQPDSSKPALFGLLLAYNFGRIFSYALAGGLMGSLGWLLSVWSDIRFMQLLLQLIAGLFMLLMGLYISGWWMGLVKLERAGAYVWKYIKPVAHKVLPIKSPVQAALLGLLWGWLPCGLVYSVLVWSVSAGSFQQGALLMLGFGLGTLPNLLAMGLFAGQLKTFVQYRAVRTLAGGVVMAFAFWHLFTALKLLGGG</sequence>
<dbReference type="Pfam" id="PF13386">
    <property type="entry name" value="DsbD_2"/>
    <property type="match status" value="1"/>
</dbReference>
<dbReference type="InterPro" id="IPR039447">
    <property type="entry name" value="UreH-like_TM_dom"/>
</dbReference>
<dbReference type="AlphaFoldDB" id="A0A3B0XWS7"/>
<keyword evidence="1" id="KW-0812">Transmembrane</keyword>
<keyword evidence="1" id="KW-0472">Membrane</keyword>
<feature type="transmembrane region" description="Helical" evidence="1">
    <location>
        <begin position="86"/>
        <end position="107"/>
    </location>
</feature>
<protein>
    <submittedName>
        <fullName evidence="3">Heavy-metal-associated domain (N-terminus) and membrane-bounded cytochrome biogenesis cycZ-like domain, possible membrane copper tolerance protein</fullName>
    </submittedName>
</protein>
<keyword evidence="1" id="KW-1133">Transmembrane helix</keyword>
<feature type="transmembrane region" description="Helical" evidence="1">
    <location>
        <begin position="58"/>
        <end position="79"/>
    </location>
</feature>
<evidence type="ECO:0000256" key="1">
    <source>
        <dbReference type="SAM" id="Phobius"/>
    </source>
</evidence>
<evidence type="ECO:0000259" key="2">
    <source>
        <dbReference type="Pfam" id="PF13386"/>
    </source>
</evidence>
<evidence type="ECO:0000313" key="3">
    <source>
        <dbReference type="EMBL" id="VAW67592.1"/>
    </source>
</evidence>
<reference evidence="3" key="1">
    <citation type="submission" date="2018-06" db="EMBL/GenBank/DDBJ databases">
        <authorList>
            <person name="Zhirakovskaya E."/>
        </authorList>
    </citation>
    <scope>NUCLEOTIDE SEQUENCE</scope>
</reference>
<feature type="transmembrane region" description="Helical" evidence="1">
    <location>
        <begin position="208"/>
        <end position="228"/>
    </location>
</feature>
<organism evidence="3">
    <name type="scientific">hydrothermal vent metagenome</name>
    <dbReference type="NCBI Taxonomy" id="652676"/>
    <lineage>
        <taxon>unclassified sequences</taxon>
        <taxon>metagenomes</taxon>
        <taxon>ecological metagenomes</taxon>
    </lineage>
</organism>
<gene>
    <name evidence="3" type="ORF">MNBD_GAMMA10-183</name>
</gene>
<feature type="domain" description="Urease accessory protein UreH-like transmembrane" evidence="2">
    <location>
        <begin position="8"/>
        <end position="219"/>
    </location>
</feature>
<proteinExistence type="predicted"/>
<dbReference type="PANTHER" id="PTHR42208">
    <property type="entry name" value="HEAVY METAL TRANSPORTER-RELATED"/>
    <property type="match status" value="1"/>
</dbReference>
<name>A0A3B0XWS7_9ZZZZ</name>
<feature type="transmembrane region" description="Helical" evidence="1">
    <location>
        <begin position="140"/>
        <end position="161"/>
    </location>
</feature>